<dbReference type="PANTHER" id="PTHR42718">
    <property type="entry name" value="MAJOR FACILITATOR SUPERFAMILY MULTIDRUG TRANSPORTER MFSC"/>
    <property type="match status" value="1"/>
</dbReference>
<evidence type="ECO:0000313" key="9">
    <source>
        <dbReference type="Proteomes" id="UP000002430"/>
    </source>
</evidence>
<feature type="transmembrane region" description="Helical" evidence="6">
    <location>
        <begin position="264"/>
        <end position="285"/>
    </location>
</feature>
<dbReference type="HOGENOM" id="CLU_000960_28_3_7"/>
<feature type="transmembrane region" description="Helical" evidence="6">
    <location>
        <begin position="228"/>
        <end position="244"/>
    </location>
</feature>
<evidence type="ECO:0000256" key="6">
    <source>
        <dbReference type="SAM" id="Phobius"/>
    </source>
</evidence>
<dbReference type="Pfam" id="PF07690">
    <property type="entry name" value="MFS_1"/>
    <property type="match status" value="2"/>
</dbReference>
<dbReference type="PANTHER" id="PTHR42718:SF9">
    <property type="entry name" value="MAJOR FACILITATOR SUPERFAMILY MULTIDRUG TRANSPORTER MFSC"/>
    <property type="match status" value="1"/>
</dbReference>
<dbReference type="Proteomes" id="UP000002430">
    <property type="component" value="Chromosome"/>
</dbReference>
<dbReference type="PROSITE" id="PS50850">
    <property type="entry name" value="MFS"/>
    <property type="match status" value="1"/>
</dbReference>
<dbReference type="InterPro" id="IPR020846">
    <property type="entry name" value="MFS_dom"/>
</dbReference>
<dbReference type="GO" id="GO:0016020">
    <property type="term" value="C:membrane"/>
    <property type="evidence" value="ECO:0007669"/>
    <property type="project" value="UniProtKB-SubCell"/>
</dbReference>
<dbReference type="InterPro" id="IPR011701">
    <property type="entry name" value="MFS"/>
</dbReference>
<feature type="transmembrane region" description="Helical" evidence="6">
    <location>
        <begin position="79"/>
        <end position="96"/>
    </location>
</feature>
<feature type="transmembrane region" description="Helical" evidence="6">
    <location>
        <begin position="137"/>
        <end position="159"/>
    </location>
</feature>
<keyword evidence="2" id="KW-0813">Transport</keyword>
<dbReference type="eggNOG" id="COG0477">
    <property type="taxonomic scope" value="Bacteria"/>
</dbReference>
<evidence type="ECO:0000259" key="7">
    <source>
        <dbReference type="PROSITE" id="PS50850"/>
    </source>
</evidence>
<dbReference type="SUPFAM" id="SSF103473">
    <property type="entry name" value="MFS general substrate transporter"/>
    <property type="match status" value="1"/>
</dbReference>
<dbReference type="Gene3D" id="1.20.1250.20">
    <property type="entry name" value="MFS general substrate transporter like domains"/>
    <property type="match status" value="1"/>
</dbReference>
<feature type="transmembrane region" description="Helical" evidence="6">
    <location>
        <begin position="12"/>
        <end position="29"/>
    </location>
</feature>
<dbReference type="RefSeq" id="WP_011526715.1">
    <property type="nucleotide sequence ID" value="NC_008011.1"/>
</dbReference>
<reference evidence="8 9" key="1">
    <citation type="submission" date="2005-11" db="EMBL/GenBank/DDBJ databases">
        <title>The complete genome sequence of Lawsonia intracellularis: the causative agent of proliferative enteropathy.</title>
        <authorList>
            <person name="Kaur K."/>
            <person name="Zhang Q."/>
            <person name="Beckler D."/>
            <person name="Munir S."/>
            <person name="Li L."/>
            <person name="Kinsley K."/>
            <person name="Herron L."/>
            <person name="Peterson A."/>
            <person name="May B."/>
            <person name="Singh S."/>
            <person name="Gebhart C."/>
            <person name="Kapur V."/>
        </authorList>
    </citation>
    <scope>NUCLEOTIDE SEQUENCE [LARGE SCALE GENOMIC DNA]</scope>
    <source>
        <strain evidence="8 9">PHE/MN1-00</strain>
    </source>
</reference>
<feature type="transmembrane region" description="Helical" evidence="6">
    <location>
        <begin position="401"/>
        <end position="419"/>
    </location>
</feature>
<feature type="domain" description="Major facilitator superfamily (MFS) profile" evidence="7">
    <location>
        <begin position="13"/>
        <end position="461"/>
    </location>
</feature>
<feature type="transmembrane region" description="Helical" evidence="6">
    <location>
        <begin position="326"/>
        <end position="347"/>
    </location>
</feature>
<evidence type="ECO:0000256" key="4">
    <source>
        <dbReference type="ARBA" id="ARBA00022989"/>
    </source>
</evidence>
<feature type="transmembrane region" description="Helical" evidence="6">
    <location>
        <begin position="291"/>
        <end position="314"/>
    </location>
</feature>
<feature type="transmembrane region" description="Helical" evidence="6">
    <location>
        <begin position="439"/>
        <end position="457"/>
    </location>
</feature>
<accession>Q1MQP1</accession>
<keyword evidence="9" id="KW-1185">Reference proteome</keyword>
<gene>
    <name evidence="8" type="ordered locus">LI0632</name>
</gene>
<dbReference type="OrthoDB" id="9812221at2"/>
<evidence type="ECO:0000256" key="2">
    <source>
        <dbReference type="ARBA" id="ARBA00022448"/>
    </source>
</evidence>
<proteinExistence type="predicted"/>
<dbReference type="GO" id="GO:0022857">
    <property type="term" value="F:transmembrane transporter activity"/>
    <property type="evidence" value="ECO:0007669"/>
    <property type="project" value="InterPro"/>
</dbReference>
<feature type="transmembrane region" description="Helical" evidence="6">
    <location>
        <begin position="165"/>
        <end position="183"/>
    </location>
</feature>
<dbReference type="InterPro" id="IPR036259">
    <property type="entry name" value="MFS_trans_sf"/>
</dbReference>
<feature type="transmembrane region" description="Helical" evidence="6">
    <location>
        <begin position="359"/>
        <end position="380"/>
    </location>
</feature>
<sequence length="465" mass="51074">MINPRKTYSLKSVIIAVATAQFIMPYMLAGVGPLLPVIGMHFNATAVELSLINAVYALSLTIFHLIAGRISDILGLRRVFLIGLGLFTCTSGILPFSPNITFFFILRFIQAIGAALMNTSGLSILTNCSPKDRLGQTLGIASIGIYLGLSLSPCLAGIMAKFFGWSYLFYLMIPIGLIAWLLMKYTVKEEWYIDAEYPFDWTGSILYAISISTLSIGMIWILNGIWPIVFLSIGIIFFGSFLKVELTEDHPILDIKFLIHNHAFLYSIFALLINYSSIFGLAFYFSLYLQLGYGLSVLTTGLILSLQPFVQVIISPIAGRLADAFGAIKIAIVGMIMCGVGLFLAIILEIHSNIFEIAYIQMILGLGAGLFASPNMTAIMSAVDSKHMSQAAGLIGTMRTFGLLLSMLIISITMNIYFGGEILTAKSMDKFTAAMDMNFWIFSLLNIVAIIFSIMTLKVKRKISI</sequence>
<evidence type="ECO:0000256" key="1">
    <source>
        <dbReference type="ARBA" id="ARBA00004141"/>
    </source>
</evidence>
<feature type="transmembrane region" description="Helical" evidence="6">
    <location>
        <begin position="204"/>
        <end position="222"/>
    </location>
</feature>
<name>Q1MQP1_LAWIP</name>
<dbReference type="EMBL" id="AM180252">
    <property type="protein sequence ID" value="CAJ54686.1"/>
    <property type="molecule type" value="Genomic_DNA"/>
</dbReference>
<dbReference type="KEGG" id="lip:LI0632"/>
<keyword evidence="5 6" id="KW-0472">Membrane</keyword>
<dbReference type="STRING" id="363253.LI0632"/>
<evidence type="ECO:0000256" key="5">
    <source>
        <dbReference type="ARBA" id="ARBA00023136"/>
    </source>
</evidence>
<organism evidence="8 9">
    <name type="scientific">Lawsonia intracellularis (strain PHE/MN1-00)</name>
    <dbReference type="NCBI Taxonomy" id="363253"/>
    <lineage>
        <taxon>Bacteria</taxon>
        <taxon>Pseudomonadati</taxon>
        <taxon>Thermodesulfobacteriota</taxon>
        <taxon>Desulfovibrionia</taxon>
        <taxon>Desulfovibrionales</taxon>
        <taxon>Desulfovibrionaceae</taxon>
        <taxon>Lawsonia</taxon>
    </lineage>
</organism>
<keyword evidence="3 6" id="KW-0812">Transmembrane</keyword>
<feature type="transmembrane region" description="Helical" evidence="6">
    <location>
        <begin position="49"/>
        <end position="67"/>
    </location>
</feature>
<evidence type="ECO:0000313" key="8">
    <source>
        <dbReference type="EMBL" id="CAJ54686.1"/>
    </source>
</evidence>
<dbReference type="CDD" id="cd17321">
    <property type="entry name" value="MFS_MMR_MDR_like"/>
    <property type="match status" value="1"/>
</dbReference>
<protein>
    <submittedName>
        <fullName evidence="8">Permeases of the major facilitator superfamily</fullName>
    </submittedName>
</protein>
<dbReference type="AlphaFoldDB" id="Q1MQP1"/>
<keyword evidence="4 6" id="KW-1133">Transmembrane helix</keyword>
<evidence type="ECO:0000256" key="3">
    <source>
        <dbReference type="ARBA" id="ARBA00022692"/>
    </source>
</evidence>
<comment type="subcellular location">
    <subcellularLocation>
        <location evidence="1">Membrane</location>
        <topology evidence="1">Multi-pass membrane protein</topology>
    </subcellularLocation>
</comment>
<feature type="transmembrane region" description="Helical" evidence="6">
    <location>
        <begin position="102"/>
        <end position="125"/>
    </location>
</feature>
<dbReference type="Gene3D" id="1.20.1720.10">
    <property type="entry name" value="Multidrug resistance protein D"/>
    <property type="match status" value="1"/>
</dbReference>